<dbReference type="EMBL" id="VBOX01000070">
    <property type="protein sequence ID" value="TMQ62680.1"/>
    <property type="molecule type" value="Genomic_DNA"/>
</dbReference>
<dbReference type="SUPFAM" id="SSF56925">
    <property type="entry name" value="OMPA-like"/>
    <property type="match status" value="1"/>
</dbReference>
<proteinExistence type="predicted"/>
<dbReference type="Gene3D" id="2.40.160.20">
    <property type="match status" value="1"/>
</dbReference>
<evidence type="ECO:0000256" key="1">
    <source>
        <dbReference type="ARBA" id="ARBA00022729"/>
    </source>
</evidence>
<name>A0A538TGC8_UNCEI</name>
<evidence type="ECO:0000313" key="4">
    <source>
        <dbReference type="Proteomes" id="UP000317366"/>
    </source>
</evidence>
<dbReference type="Proteomes" id="UP000317366">
    <property type="component" value="Unassembled WGS sequence"/>
</dbReference>
<evidence type="ECO:0000313" key="3">
    <source>
        <dbReference type="EMBL" id="TMQ62680.1"/>
    </source>
</evidence>
<dbReference type="Pfam" id="PF13505">
    <property type="entry name" value="OMP_b-brl"/>
    <property type="match status" value="1"/>
</dbReference>
<feature type="domain" description="Outer membrane protein beta-barrel" evidence="2">
    <location>
        <begin position="90"/>
        <end position="242"/>
    </location>
</feature>
<comment type="caution">
    <text evidence="3">The sequence shown here is derived from an EMBL/GenBank/DDBJ whole genome shotgun (WGS) entry which is preliminary data.</text>
</comment>
<dbReference type="InterPro" id="IPR011250">
    <property type="entry name" value="OMP/PagP_B-barrel"/>
</dbReference>
<organism evidence="3 4">
    <name type="scientific">Eiseniibacteriota bacterium</name>
    <dbReference type="NCBI Taxonomy" id="2212470"/>
    <lineage>
        <taxon>Bacteria</taxon>
        <taxon>Candidatus Eiseniibacteriota</taxon>
    </lineage>
</organism>
<dbReference type="InterPro" id="IPR027385">
    <property type="entry name" value="Beta-barrel_OMP"/>
</dbReference>
<evidence type="ECO:0000259" key="2">
    <source>
        <dbReference type="Pfam" id="PF13505"/>
    </source>
</evidence>
<sequence>MGVPHGTIHGPMADDPRANLRRNLGNRCLFLAGTILDMDPPRSDWEPSCRVHGRNGGNMKTTRNIFRTAAIAPLAVLLITTASKARATEIIPSIGLTRSVDTEETKSTVGLAIRGSAIPSVLAIELKGQYRKQDRFNGQLTEKMWPITASAWLTPLRVIYAGGGVGWYHTTLDYNAPSPLQDETTQKFGVHLGGGVRVPIAPAVALDMNGRYVWLEKQETAIVPKEFNPDFWDMSLGLGLHF</sequence>
<gene>
    <name evidence="3" type="ORF">E6K77_06670</name>
</gene>
<keyword evidence="1" id="KW-0732">Signal</keyword>
<reference evidence="3 4" key="1">
    <citation type="journal article" date="2019" name="Nat. Microbiol.">
        <title>Mediterranean grassland soil C-N compound turnover is dependent on rainfall and depth, and is mediated by genomically divergent microorganisms.</title>
        <authorList>
            <person name="Diamond S."/>
            <person name="Andeer P.F."/>
            <person name="Li Z."/>
            <person name="Crits-Christoph A."/>
            <person name="Burstein D."/>
            <person name="Anantharaman K."/>
            <person name="Lane K.R."/>
            <person name="Thomas B.C."/>
            <person name="Pan C."/>
            <person name="Northen T.R."/>
            <person name="Banfield J.F."/>
        </authorList>
    </citation>
    <scope>NUCLEOTIDE SEQUENCE [LARGE SCALE GENOMIC DNA]</scope>
    <source>
        <strain evidence="3">WS_7</strain>
    </source>
</reference>
<protein>
    <submittedName>
        <fullName evidence="3">Porin family protein</fullName>
    </submittedName>
</protein>
<accession>A0A538TGC8</accession>
<dbReference type="AlphaFoldDB" id="A0A538TGC8"/>